<accession>A0A2V0PD79</accession>
<evidence type="ECO:0000256" key="8">
    <source>
        <dbReference type="SAM" id="MobiDB-lite"/>
    </source>
</evidence>
<dbReference type="AlphaFoldDB" id="A0A2V0PD79"/>
<dbReference type="SMART" id="SM00730">
    <property type="entry name" value="PSN"/>
    <property type="match status" value="1"/>
</dbReference>
<dbReference type="Proteomes" id="UP000247498">
    <property type="component" value="Unassembled WGS sequence"/>
</dbReference>
<gene>
    <name evidence="10" type="ORF">Rsub_10392</name>
</gene>
<evidence type="ECO:0000256" key="2">
    <source>
        <dbReference type="ARBA" id="ARBA00006859"/>
    </source>
</evidence>
<evidence type="ECO:0000256" key="5">
    <source>
        <dbReference type="ARBA" id="ARBA00022824"/>
    </source>
</evidence>
<proteinExistence type="inferred from homology"/>
<dbReference type="InterPro" id="IPR007369">
    <property type="entry name" value="Peptidase_A22B_SPP"/>
</dbReference>
<dbReference type="InterPro" id="IPR006639">
    <property type="entry name" value="Preselin/SPP"/>
</dbReference>
<evidence type="ECO:0000256" key="6">
    <source>
        <dbReference type="ARBA" id="ARBA00022989"/>
    </source>
</evidence>
<organism evidence="10 11">
    <name type="scientific">Raphidocelis subcapitata</name>
    <dbReference type="NCBI Taxonomy" id="307507"/>
    <lineage>
        <taxon>Eukaryota</taxon>
        <taxon>Viridiplantae</taxon>
        <taxon>Chlorophyta</taxon>
        <taxon>core chlorophytes</taxon>
        <taxon>Chlorophyceae</taxon>
        <taxon>CS clade</taxon>
        <taxon>Sphaeropleales</taxon>
        <taxon>Selenastraceae</taxon>
        <taxon>Raphidocelis</taxon>
    </lineage>
</organism>
<evidence type="ECO:0000313" key="10">
    <source>
        <dbReference type="EMBL" id="GBF97469.1"/>
    </source>
</evidence>
<dbReference type="PANTHER" id="PTHR12174:SF23">
    <property type="entry name" value="MINOR HISTOCOMPATIBILITY ANTIGEN H13"/>
    <property type="match status" value="1"/>
</dbReference>
<evidence type="ECO:0000256" key="7">
    <source>
        <dbReference type="ARBA" id="ARBA00023136"/>
    </source>
</evidence>
<dbReference type="OrthoDB" id="29661at2759"/>
<dbReference type="PANTHER" id="PTHR12174">
    <property type="entry name" value="SIGNAL PEPTIDE PEPTIDASE"/>
    <property type="match status" value="1"/>
</dbReference>
<keyword evidence="11" id="KW-1185">Reference proteome</keyword>
<feature type="transmembrane region" description="Helical" evidence="9">
    <location>
        <begin position="283"/>
        <end position="305"/>
    </location>
</feature>
<feature type="region of interest" description="Disordered" evidence="8">
    <location>
        <begin position="344"/>
        <end position="366"/>
    </location>
</feature>
<name>A0A2V0PD79_9CHLO</name>
<feature type="transmembrane region" description="Helical" evidence="9">
    <location>
        <begin position="94"/>
        <end position="116"/>
    </location>
</feature>
<dbReference type="GO" id="GO:0033619">
    <property type="term" value="P:membrane protein proteolysis"/>
    <property type="evidence" value="ECO:0007669"/>
    <property type="project" value="TreeGrafter"/>
</dbReference>
<keyword evidence="5" id="KW-0256">Endoplasmic reticulum</keyword>
<dbReference type="EMBL" id="BDRX01000100">
    <property type="protein sequence ID" value="GBF97469.1"/>
    <property type="molecule type" value="Genomic_DNA"/>
</dbReference>
<dbReference type="GO" id="GO:0098554">
    <property type="term" value="C:cytoplasmic side of endoplasmic reticulum membrane"/>
    <property type="evidence" value="ECO:0007669"/>
    <property type="project" value="TreeGrafter"/>
</dbReference>
<sequence>MHNPQHLPAVKAHLLLAGLTVLPCFVHVPYSVSIVLHAALTVYVGAWRSLRGEDGGPTESMTNSDAMRFPLVGSCVLFGLFLCFKFLPKELVNLLLAGYITIIGAVVVVGAVLPFAERLFSPKQRDRVLRFGTLPRIPFLVKEPTPLELSLPEAVLGVPALAIGAWYFATKNWLANNVLGLALSIVGVEAMSLGSMQTAGILLIGLFFYDIFWVFCTPVMVSVAKNFEAPIKLLFPRSSLRAAAAAGEKAQFAMLGLGDIVLPGLFVALCLRFDAERKFRSTYFQTVFWAYCGGVGTTIFVMNFFKAAQPALLYIVPCTLGAVAAHAALRGELKAVYEWQEAERPAAAADGADGAAGSGSGSKKKE</sequence>
<reference evidence="10 11" key="1">
    <citation type="journal article" date="2018" name="Sci. Rep.">
        <title>Raphidocelis subcapitata (=Pseudokirchneriella subcapitata) provides an insight into genome evolution and environmental adaptations in the Sphaeropleales.</title>
        <authorList>
            <person name="Suzuki S."/>
            <person name="Yamaguchi H."/>
            <person name="Nakajima N."/>
            <person name="Kawachi M."/>
        </authorList>
    </citation>
    <scope>NUCLEOTIDE SEQUENCE [LARGE SCALE GENOMIC DNA]</scope>
    <source>
        <strain evidence="10 11">NIES-35</strain>
    </source>
</reference>
<feature type="transmembrane region" description="Helical" evidence="9">
    <location>
        <begin position="174"/>
        <end position="194"/>
    </location>
</feature>
<feature type="transmembrane region" description="Helical" evidence="9">
    <location>
        <begin position="201"/>
        <end position="224"/>
    </location>
</feature>
<dbReference type="GO" id="GO:0098553">
    <property type="term" value="C:lumenal side of endoplasmic reticulum membrane"/>
    <property type="evidence" value="ECO:0007669"/>
    <property type="project" value="TreeGrafter"/>
</dbReference>
<feature type="transmembrane region" description="Helical" evidence="9">
    <location>
        <begin position="12"/>
        <end position="28"/>
    </location>
</feature>
<evidence type="ECO:0000256" key="9">
    <source>
        <dbReference type="SAM" id="Phobius"/>
    </source>
</evidence>
<feature type="transmembrane region" description="Helical" evidence="9">
    <location>
        <begin position="311"/>
        <end position="329"/>
    </location>
</feature>
<keyword evidence="3 9" id="KW-0812">Transmembrane</keyword>
<evidence type="ECO:0000313" key="11">
    <source>
        <dbReference type="Proteomes" id="UP000247498"/>
    </source>
</evidence>
<dbReference type="FunCoup" id="A0A2V0PD79">
    <property type="interactions" value="1938"/>
</dbReference>
<comment type="subcellular location">
    <subcellularLocation>
        <location evidence="1">Endoplasmic reticulum membrane</location>
        <topology evidence="1">Multi-pass membrane protein</topology>
    </subcellularLocation>
</comment>
<dbReference type="InParanoid" id="A0A2V0PD79"/>
<feature type="transmembrane region" description="Helical" evidence="9">
    <location>
        <begin position="250"/>
        <end position="271"/>
    </location>
</feature>
<comment type="caution">
    <text evidence="10">The sequence shown here is derived from an EMBL/GenBank/DDBJ whole genome shotgun (WGS) entry which is preliminary data.</text>
</comment>
<feature type="transmembrane region" description="Helical" evidence="9">
    <location>
        <begin position="71"/>
        <end position="88"/>
    </location>
</feature>
<evidence type="ECO:0000256" key="4">
    <source>
        <dbReference type="ARBA" id="ARBA00022801"/>
    </source>
</evidence>
<dbReference type="GO" id="GO:0042500">
    <property type="term" value="F:aspartic endopeptidase activity, intramembrane cleaving"/>
    <property type="evidence" value="ECO:0007669"/>
    <property type="project" value="InterPro"/>
</dbReference>
<dbReference type="STRING" id="307507.A0A2V0PD79"/>
<evidence type="ECO:0000256" key="3">
    <source>
        <dbReference type="ARBA" id="ARBA00022692"/>
    </source>
</evidence>
<evidence type="ECO:0000256" key="1">
    <source>
        <dbReference type="ARBA" id="ARBA00004477"/>
    </source>
</evidence>
<protein>
    <submittedName>
        <fullName evidence="10">Signal peptide peptidase-like</fullName>
    </submittedName>
</protein>
<comment type="similarity">
    <text evidence="2">Belongs to the peptidase A22B family.</text>
</comment>
<keyword evidence="6 9" id="KW-1133">Transmembrane helix</keyword>
<keyword evidence="4" id="KW-0378">Hydrolase</keyword>
<dbReference type="Pfam" id="PF04258">
    <property type="entry name" value="Peptidase_A22B"/>
    <property type="match status" value="1"/>
</dbReference>
<keyword evidence="7 9" id="KW-0472">Membrane</keyword>
<dbReference type="GO" id="GO:0006465">
    <property type="term" value="P:signal peptide processing"/>
    <property type="evidence" value="ECO:0007669"/>
    <property type="project" value="TreeGrafter"/>
</dbReference>